<evidence type="ECO:0000256" key="6">
    <source>
        <dbReference type="ARBA" id="ARBA00023118"/>
    </source>
</evidence>
<feature type="binding site" evidence="10">
    <location>
        <position position="236"/>
    </location>
    <ligand>
        <name>Mn(2+)</name>
        <dbReference type="ChEBI" id="CHEBI:29035"/>
    </ligand>
</feature>
<dbReference type="InterPro" id="IPR042211">
    <property type="entry name" value="CRISPR-assoc_Cas1_N"/>
</dbReference>
<evidence type="ECO:0000313" key="11">
    <source>
        <dbReference type="EMBL" id="RKQ89033.1"/>
    </source>
</evidence>
<dbReference type="InterPro" id="IPR042206">
    <property type="entry name" value="CRISPR-assoc_Cas1_C"/>
</dbReference>
<comment type="function">
    <text evidence="10">CRISPR (clustered regularly interspaced short palindromic repeat), is an adaptive immune system that provides protection against mobile genetic elements (viruses, transposable elements and conjugative plasmids). CRISPR clusters contain spacers, sequences complementary to antecedent mobile elements, and target invading nucleic acids. CRISPR clusters are transcribed and processed into CRISPR RNA (crRNA). Acts as a dsDNA endonuclease. Involved in the integration of spacer DNA into the CRISPR cassette.</text>
</comment>
<dbReference type="InterPro" id="IPR002729">
    <property type="entry name" value="CRISPR-assoc_Cas1"/>
</dbReference>
<dbReference type="GO" id="GO:0043571">
    <property type="term" value="P:maintenance of CRISPR repeat elements"/>
    <property type="evidence" value="ECO:0007669"/>
    <property type="project" value="UniProtKB-UniRule"/>
</dbReference>
<dbReference type="GO" id="GO:0004519">
    <property type="term" value="F:endonuclease activity"/>
    <property type="evidence" value="ECO:0007669"/>
    <property type="project" value="UniProtKB-UniRule"/>
</dbReference>
<keyword evidence="2 10" id="KW-0479">Metal-binding</keyword>
<dbReference type="Gene3D" id="1.20.120.920">
    <property type="entry name" value="CRISPR-associated endonuclease Cas1, C-terminal domain"/>
    <property type="match status" value="1"/>
</dbReference>
<dbReference type="EMBL" id="RBIJ01000001">
    <property type="protein sequence ID" value="RKQ89033.1"/>
    <property type="molecule type" value="Genomic_DNA"/>
</dbReference>
<name>A0A660LAN7_9BACL</name>
<dbReference type="AlphaFoldDB" id="A0A660LAN7"/>
<evidence type="ECO:0000256" key="8">
    <source>
        <dbReference type="ARBA" id="ARBA00023211"/>
    </source>
</evidence>
<dbReference type="GO" id="GO:0003677">
    <property type="term" value="F:DNA binding"/>
    <property type="evidence" value="ECO:0007669"/>
    <property type="project" value="UniProtKB-KW"/>
</dbReference>
<evidence type="ECO:0000313" key="12">
    <source>
        <dbReference type="Proteomes" id="UP000267019"/>
    </source>
</evidence>
<keyword evidence="8 10" id="KW-0464">Manganese</keyword>
<dbReference type="Pfam" id="PF01867">
    <property type="entry name" value="Cas_Cas1"/>
    <property type="match status" value="1"/>
</dbReference>
<organism evidence="11 12">
    <name type="scientific">Brockia lithotrophica</name>
    <dbReference type="NCBI Taxonomy" id="933949"/>
    <lineage>
        <taxon>Bacteria</taxon>
        <taxon>Bacillati</taxon>
        <taxon>Bacillota</taxon>
        <taxon>Bacilli</taxon>
        <taxon>Bacillales</taxon>
        <taxon>Bacillales Family X. Incertae Sedis</taxon>
        <taxon>Brockia</taxon>
    </lineage>
</organism>
<dbReference type="InterPro" id="IPR050646">
    <property type="entry name" value="Cas1"/>
</dbReference>
<dbReference type="GO" id="GO:0016787">
    <property type="term" value="F:hydrolase activity"/>
    <property type="evidence" value="ECO:0007669"/>
    <property type="project" value="UniProtKB-KW"/>
</dbReference>
<evidence type="ECO:0000256" key="2">
    <source>
        <dbReference type="ARBA" id="ARBA00022723"/>
    </source>
</evidence>
<keyword evidence="4 10" id="KW-0378">Hydrolase</keyword>
<comment type="similarity">
    <text evidence="10">Belongs to the CRISPR-associated endonuclease Cas1 family.</text>
</comment>
<accession>A0A660LAN7</accession>
<evidence type="ECO:0000256" key="5">
    <source>
        <dbReference type="ARBA" id="ARBA00022842"/>
    </source>
</evidence>
<comment type="subunit">
    <text evidence="9 10">Homodimer, forms a heterotetramer with a Cas2 homodimer.</text>
</comment>
<evidence type="ECO:0000256" key="10">
    <source>
        <dbReference type="HAMAP-Rule" id="MF_01470"/>
    </source>
</evidence>
<comment type="cofactor">
    <cofactor evidence="10">
        <name>Mg(2+)</name>
        <dbReference type="ChEBI" id="CHEBI:18420"/>
    </cofactor>
    <cofactor evidence="10">
        <name>Mn(2+)</name>
        <dbReference type="ChEBI" id="CHEBI:29035"/>
    </cofactor>
</comment>
<reference evidence="11 12" key="1">
    <citation type="submission" date="2018-10" db="EMBL/GenBank/DDBJ databases">
        <title>Genomic Encyclopedia of Type Strains, Phase IV (KMG-IV): sequencing the most valuable type-strain genomes for metagenomic binning, comparative biology and taxonomic classification.</title>
        <authorList>
            <person name="Goeker M."/>
        </authorList>
    </citation>
    <scope>NUCLEOTIDE SEQUENCE [LARGE SCALE GENOMIC DNA]</scope>
    <source>
        <strain evidence="11 12">DSM 22653</strain>
    </source>
</reference>
<keyword evidence="1 10" id="KW-0540">Nuclease</keyword>
<feature type="binding site" evidence="10">
    <location>
        <position position="169"/>
    </location>
    <ligand>
        <name>Mn(2+)</name>
        <dbReference type="ChEBI" id="CHEBI:29035"/>
    </ligand>
</feature>
<keyword evidence="5 10" id="KW-0460">Magnesium</keyword>
<protein>
    <recommendedName>
        <fullName evidence="10">CRISPR-associated endonuclease Cas1</fullName>
        <ecNumber evidence="10">3.1.-.-</ecNumber>
    </recommendedName>
</protein>
<dbReference type="NCBIfam" id="TIGR00287">
    <property type="entry name" value="cas1"/>
    <property type="match status" value="1"/>
</dbReference>
<gene>
    <name evidence="10" type="primary">cas1</name>
    <name evidence="11" type="ORF">C7438_0689</name>
</gene>
<evidence type="ECO:0000256" key="3">
    <source>
        <dbReference type="ARBA" id="ARBA00022759"/>
    </source>
</evidence>
<dbReference type="PANTHER" id="PTHR34353">
    <property type="entry name" value="CRISPR-ASSOCIATED ENDONUCLEASE CAS1 1"/>
    <property type="match status" value="1"/>
</dbReference>
<evidence type="ECO:0000256" key="7">
    <source>
        <dbReference type="ARBA" id="ARBA00023125"/>
    </source>
</evidence>
<keyword evidence="12" id="KW-1185">Reference proteome</keyword>
<dbReference type="HAMAP" id="MF_01470">
    <property type="entry name" value="Cas1"/>
    <property type="match status" value="1"/>
</dbReference>
<proteinExistence type="inferred from homology"/>
<dbReference type="Gene3D" id="3.100.10.20">
    <property type="entry name" value="CRISPR-associated endonuclease Cas1, N-terminal domain"/>
    <property type="match status" value="1"/>
</dbReference>
<sequence>MEFLNTLYIQTQGSYIHIHNKNLRVEQNNQTVIQFPIYNLDGIVVFGNVLISPFVISNLIDNGKFIAWFSQSGRFIARTQGMTSGNVLLRKSQYDAYNNEDQKIRLAKKFVIGKIKNSRSVILRGLREYKDTNNSSVNSFLKESVKSLDLLIKEIQHDAFDIDIVRGLEGKAATIYFSTFNYLIRNNDKFRWQGRSRRPPRDPLNSLLSFMYSLLINECVSACEGVGLDPQIGFLHELRPGDRL</sequence>
<dbReference type="PANTHER" id="PTHR34353:SF2">
    <property type="entry name" value="CRISPR-ASSOCIATED ENDONUCLEASE CAS1 1"/>
    <property type="match status" value="1"/>
</dbReference>
<dbReference type="GO" id="GO:0051607">
    <property type="term" value="P:defense response to virus"/>
    <property type="evidence" value="ECO:0007669"/>
    <property type="project" value="UniProtKB-UniRule"/>
</dbReference>
<evidence type="ECO:0000256" key="1">
    <source>
        <dbReference type="ARBA" id="ARBA00022722"/>
    </source>
</evidence>
<keyword evidence="7 10" id="KW-0238">DNA-binding</keyword>
<keyword evidence="6 10" id="KW-0051">Antiviral defense</keyword>
<dbReference type="Proteomes" id="UP000267019">
    <property type="component" value="Unassembled WGS sequence"/>
</dbReference>
<dbReference type="EC" id="3.1.-.-" evidence="10"/>
<evidence type="ECO:0000256" key="9">
    <source>
        <dbReference type="ARBA" id="ARBA00038592"/>
    </source>
</evidence>
<evidence type="ECO:0000256" key="4">
    <source>
        <dbReference type="ARBA" id="ARBA00022801"/>
    </source>
</evidence>
<keyword evidence="3 10" id="KW-0255">Endonuclease</keyword>
<feature type="binding site" evidence="10">
    <location>
        <position position="237"/>
    </location>
    <ligand>
        <name>Mn(2+)</name>
        <dbReference type="ChEBI" id="CHEBI:29035"/>
    </ligand>
</feature>
<dbReference type="GO" id="GO:0046872">
    <property type="term" value="F:metal ion binding"/>
    <property type="evidence" value="ECO:0007669"/>
    <property type="project" value="UniProtKB-UniRule"/>
</dbReference>
<comment type="caution">
    <text evidence="11">The sequence shown here is derived from an EMBL/GenBank/DDBJ whole genome shotgun (WGS) entry which is preliminary data.</text>
</comment>